<dbReference type="InterPro" id="IPR005248">
    <property type="entry name" value="NadD/NMNAT"/>
</dbReference>
<dbReference type="GeneID" id="83157250"/>
<dbReference type="UniPathway" id="UPA00253">
    <property type="reaction ID" value="UER00332"/>
</dbReference>
<comment type="pathway">
    <text evidence="2 10">Cofactor biosynthesis; NAD(+) biosynthesis; deamido-NAD(+) from nicotinate D-ribonucleotide: step 1/1.</text>
</comment>
<reference evidence="12" key="1">
    <citation type="submission" date="2010-03" db="EMBL/GenBank/DDBJ databases">
        <title>The genome sequence of Ruminococcus sp. 18P13.</title>
        <authorList>
            <consortium name="metaHIT consortium -- http://www.metahit.eu/"/>
            <person name="Pajon A."/>
            <person name="Turner K."/>
            <person name="Parkhill J."/>
            <person name="Bernalier A."/>
        </authorList>
    </citation>
    <scope>NUCLEOTIDE SEQUENCE [LARGE SCALE GENOMIC DNA]</scope>
    <source>
        <strain evidence="12">Type strain: 18P13</strain>
    </source>
</reference>
<dbReference type="STRING" id="213810.RUM_12990"/>
<feature type="domain" description="Cytidyltransferase-like" evidence="11">
    <location>
        <begin position="6"/>
        <end position="171"/>
    </location>
</feature>
<reference evidence="12" key="2">
    <citation type="submission" date="2010-03" db="EMBL/GenBank/DDBJ databases">
        <authorList>
            <person name="Pajon A."/>
        </authorList>
    </citation>
    <scope>NUCLEOTIDE SEQUENCE</scope>
    <source>
        <strain evidence="12">Type strain: 18P13</strain>
    </source>
</reference>
<keyword evidence="4 10" id="KW-0808">Transferase</keyword>
<dbReference type="InterPro" id="IPR004821">
    <property type="entry name" value="Cyt_trans-like"/>
</dbReference>
<dbReference type="SUPFAM" id="SSF52374">
    <property type="entry name" value="Nucleotidylyl transferase"/>
    <property type="match status" value="1"/>
</dbReference>
<comment type="function">
    <text evidence="1 10">Catalyzes the reversible adenylation of nicotinate mononucleotide (NaMN) to nicotinic acid adenine dinucleotide (NaAD).</text>
</comment>
<keyword evidence="13" id="KW-1185">Reference proteome</keyword>
<evidence type="ECO:0000313" key="12">
    <source>
        <dbReference type="EMBL" id="CBL17427.1"/>
    </source>
</evidence>
<dbReference type="HOGENOM" id="CLU_069765_0_1_9"/>
<keyword evidence="5 10" id="KW-0548">Nucleotidyltransferase</keyword>
<dbReference type="GO" id="GO:0004515">
    <property type="term" value="F:nicotinate-nucleotide adenylyltransferase activity"/>
    <property type="evidence" value="ECO:0007669"/>
    <property type="project" value="UniProtKB-UniRule"/>
</dbReference>
<name>D4LCT2_RUMC1</name>
<dbReference type="CDD" id="cd02165">
    <property type="entry name" value="NMNAT"/>
    <property type="match status" value="1"/>
</dbReference>
<dbReference type="Gene3D" id="3.40.50.620">
    <property type="entry name" value="HUPs"/>
    <property type="match status" value="1"/>
</dbReference>
<gene>
    <name evidence="10" type="primary">nadD</name>
    <name evidence="12" type="ordered locus">RUM_12990</name>
</gene>
<evidence type="ECO:0000256" key="2">
    <source>
        <dbReference type="ARBA" id="ARBA00005019"/>
    </source>
</evidence>
<dbReference type="EC" id="2.7.7.18" evidence="10"/>
<dbReference type="GO" id="GO:0005524">
    <property type="term" value="F:ATP binding"/>
    <property type="evidence" value="ECO:0007669"/>
    <property type="project" value="UniProtKB-KW"/>
</dbReference>
<dbReference type="Proteomes" id="UP000007054">
    <property type="component" value="Chromosome"/>
</dbReference>
<proteinExistence type="inferred from homology"/>
<sequence>MSRIALFGGSFNPIHNGHLHLAQTVHQQCGLDRMLLMPSGTAPHKSSDAYAPAADRLAMCRLAAEPYPWLEVSDYELTKPGKSYTVETLRYLHSRFPEDALFLLTGSDMLLSFDSWYCWQEILTLAGLLCVSRGTEPEDVLRQKAAELSSYGQVTVVHAKPLPMSSSQIRHKIELCRKFSCYLPENVVQYIMLHGLYGVCNGESIV</sequence>
<dbReference type="PANTHER" id="PTHR39321">
    <property type="entry name" value="NICOTINATE-NUCLEOTIDE ADENYLYLTRANSFERASE-RELATED"/>
    <property type="match status" value="1"/>
</dbReference>
<dbReference type="NCBIfam" id="TIGR00482">
    <property type="entry name" value="nicotinate (nicotinamide) nucleotide adenylyltransferase"/>
    <property type="match status" value="1"/>
</dbReference>
<dbReference type="AlphaFoldDB" id="D4LCT2"/>
<evidence type="ECO:0000256" key="6">
    <source>
        <dbReference type="ARBA" id="ARBA00022741"/>
    </source>
</evidence>
<evidence type="ECO:0000256" key="8">
    <source>
        <dbReference type="ARBA" id="ARBA00023027"/>
    </source>
</evidence>
<dbReference type="PATRIC" id="fig|213810.4.peg.1195"/>
<keyword evidence="6 10" id="KW-0547">Nucleotide-binding</keyword>
<dbReference type="GO" id="GO:0009435">
    <property type="term" value="P:NAD+ biosynthetic process"/>
    <property type="evidence" value="ECO:0007669"/>
    <property type="project" value="UniProtKB-UniRule"/>
</dbReference>
<organism evidence="12 13">
    <name type="scientific">Ruminococcus champanellensis (strain DSM 18848 / JCM 17042 / KCTC 15320 / 18P13)</name>
    <dbReference type="NCBI Taxonomy" id="213810"/>
    <lineage>
        <taxon>Bacteria</taxon>
        <taxon>Bacillati</taxon>
        <taxon>Bacillota</taxon>
        <taxon>Clostridia</taxon>
        <taxon>Eubacteriales</taxon>
        <taxon>Oscillospiraceae</taxon>
        <taxon>Ruminococcus</taxon>
    </lineage>
</organism>
<dbReference type="Pfam" id="PF01467">
    <property type="entry name" value="CTP_transf_like"/>
    <property type="match status" value="1"/>
</dbReference>
<evidence type="ECO:0000259" key="11">
    <source>
        <dbReference type="Pfam" id="PF01467"/>
    </source>
</evidence>
<accession>D4LCT2</accession>
<evidence type="ECO:0000256" key="7">
    <source>
        <dbReference type="ARBA" id="ARBA00022840"/>
    </source>
</evidence>
<evidence type="ECO:0000256" key="10">
    <source>
        <dbReference type="HAMAP-Rule" id="MF_00244"/>
    </source>
</evidence>
<dbReference type="RefSeq" id="WP_015558334.1">
    <property type="nucleotide sequence ID" value="NC_021039.1"/>
</dbReference>
<dbReference type="NCBIfam" id="NF000840">
    <property type="entry name" value="PRK00071.1-3"/>
    <property type="match status" value="1"/>
</dbReference>
<dbReference type="InterPro" id="IPR014729">
    <property type="entry name" value="Rossmann-like_a/b/a_fold"/>
</dbReference>
<evidence type="ECO:0000313" key="13">
    <source>
        <dbReference type="Proteomes" id="UP000007054"/>
    </source>
</evidence>
<keyword evidence="3 10" id="KW-0662">Pyridine nucleotide biosynthesis</keyword>
<dbReference type="EMBL" id="FP929052">
    <property type="protein sequence ID" value="CBL17427.1"/>
    <property type="molecule type" value="Genomic_DNA"/>
</dbReference>
<keyword evidence="8 10" id="KW-0520">NAD</keyword>
<evidence type="ECO:0000256" key="4">
    <source>
        <dbReference type="ARBA" id="ARBA00022679"/>
    </source>
</evidence>
<comment type="catalytic activity">
    <reaction evidence="9 10">
        <text>nicotinate beta-D-ribonucleotide + ATP + H(+) = deamido-NAD(+) + diphosphate</text>
        <dbReference type="Rhea" id="RHEA:22860"/>
        <dbReference type="ChEBI" id="CHEBI:15378"/>
        <dbReference type="ChEBI" id="CHEBI:30616"/>
        <dbReference type="ChEBI" id="CHEBI:33019"/>
        <dbReference type="ChEBI" id="CHEBI:57502"/>
        <dbReference type="ChEBI" id="CHEBI:58437"/>
        <dbReference type="EC" id="2.7.7.18"/>
    </reaction>
</comment>
<protein>
    <recommendedName>
        <fullName evidence="10">Probable nicotinate-nucleotide adenylyltransferase</fullName>
        <ecNumber evidence="10">2.7.7.18</ecNumber>
    </recommendedName>
    <alternativeName>
        <fullName evidence="10">Deamido-NAD(+) diphosphorylase</fullName>
    </alternativeName>
    <alternativeName>
        <fullName evidence="10">Deamido-NAD(+) pyrophosphorylase</fullName>
    </alternativeName>
    <alternativeName>
        <fullName evidence="10">Nicotinate mononucleotide adenylyltransferase</fullName>
        <shortName evidence="10">NaMN adenylyltransferase</shortName>
    </alternativeName>
</protein>
<dbReference type="HAMAP" id="MF_00244">
    <property type="entry name" value="NaMN_adenylyltr"/>
    <property type="match status" value="1"/>
</dbReference>
<dbReference type="NCBIfam" id="TIGR00125">
    <property type="entry name" value="cyt_tran_rel"/>
    <property type="match status" value="1"/>
</dbReference>
<evidence type="ECO:0000256" key="5">
    <source>
        <dbReference type="ARBA" id="ARBA00022695"/>
    </source>
</evidence>
<keyword evidence="7 10" id="KW-0067">ATP-binding</keyword>
<evidence type="ECO:0000256" key="3">
    <source>
        <dbReference type="ARBA" id="ARBA00022642"/>
    </source>
</evidence>
<evidence type="ECO:0000256" key="1">
    <source>
        <dbReference type="ARBA" id="ARBA00002324"/>
    </source>
</evidence>
<comment type="similarity">
    <text evidence="10">Belongs to the NadD family.</text>
</comment>
<dbReference type="KEGG" id="rch:RUM_12990"/>
<dbReference type="PANTHER" id="PTHR39321:SF3">
    <property type="entry name" value="PHOSPHOPANTETHEINE ADENYLYLTRANSFERASE"/>
    <property type="match status" value="1"/>
</dbReference>
<evidence type="ECO:0000256" key="9">
    <source>
        <dbReference type="ARBA" id="ARBA00048721"/>
    </source>
</evidence>